<gene>
    <name evidence="2" type="ORF">NECAME_08580</name>
</gene>
<accession>W2THP6</accession>
<sequence>MDDEYQPNILPTVQTTQTVSKTLETQREAARTAGDDERTPPSSLGSSEKQKERRKRRLQREKSINIS</sequence>
<proteinExistence type="predicted"/>
<dbReference type="Proteomes" id="UP000053676">
    <property type="component" value="Unassembled WGS sequence"/>
</dbReference>
<reference evidence="3" key="1">
    <citation type="journal article" date="2014" name="Nat. Genet.">
        <title>Genome of the human hookworm Necator americanus.</title>
        <authorList>
            <person name="Tang Y.T."/>
            <person name="Gao X."/>
            <person name="Rosa B.A."/>
            <person name="Abubucker S."/>
            <person name="Hallsworth-Pepin K."/>
            <person name="Martin J."/>
            <person name="Tyagi R."/>
            <person name="Heizer E."/>
            <person name="Zhang X."/>
            <person name="Bhonagiri-Palsikar V."/>
            <person name="Minx P."/>
            <person name="Warren W.C."/>
            <person name="Wang Q."/>
            <person name="Zhan B."/>
            <person name="Hotez P.J."/>
            <person name="Sternberg P.W."/>
            <person name="Dougall A."/>
            <person name="Gaze S.T."/>
            <person name="Mulvenna J."/>
            <person name="Sotillo J."/>
            <person name="Ranganathan S."/>
            <person name="Rabelo E.M."/>
            <person name="Wilson R.K."/>
            <person name="Felgner P.L."/>
            <person name="Bethony J."/>
            <person name="Hawdon J.M."/>
            <person name="Gasser R.B."/>
            <person name="Loukas A."/>
            <person name="Mitreva M."/>
        </authorList>
    </citation>
    <scope>NUCLEOTIDE SEQUENCE [LARGE SCALE GENOMIC DNA]</scope>
</reference>
<evidence type="ECO:0000256" key="1">
    <source>
        <dbReference type="SAM" id="MobiDB-lite"/>
    </source>
</evidence>
<feature type="compositionally biased region" description="Polar residues" evidence="1">
    <location>
        <begin position="9"/>
        <end position="23"/>
    </location>
</feature>
<keyword evidence="3" id="KW-1185">Reference proteome</keyword>
<feature type="compositionally biased region" description="Basic and acidic residues" evidence="1">
    <location>
        <begin position="24"/>
        <end position="39"/>
    </location>
</feature>
<dbReference type="KEGG" id="nai:NECAME_08580"/>
<dbReference type="AlphaFoldDB" id="W2THP6"/>
<evidence type="ECO:0000313" key="3">
    <source>
        <dbReference type="Proteomes" id="UP000053676"/>
    </source>
</evidence>
<dbReference type="EMBL" id="KI658768">
    <property type="protein sequence ID" value="ETN81323.1"/>
    <property type="molecule type" value="Genomic_DNA"/>
</dbReference>
<feature type="region of interest" description="Disordered" evidence="1">
    <location>
        <begin position="1"/>
        <end position="67"/>
    </location>
</feature>
<evidence type="ECO:0000313" key="2">
    <source>
        <dbReference type="EMBL" id="ETN81323.1"/>
    </source>
</evidence>
<protein>
    <submittedName>
        <fullName evidence="2">Uncharacterized protein</fullName>
    </submittedName>
</protein>
<name>W2THP6_NECAM</name>
<organism evidence="2 3">
    <name type="scientific">Necator americanus</name>
    <name type="common">Human hookworm</name>
    <dbReference type="NCBI Taxonomy" id="51031"/>
    <lineage>
        <taxon>Eukaryota</taxon>
        <taxon>Metazoa</taxon>
        <taxon>Ecdysozoa</taxon>
        <taxon>Nematoda</taxon>
        <taxon>Chromadorea</taxon>
        <taxon>Rhabditida</taxon>
        <taxon>Rhabditina</taxon>
        <taxon>Rhabditomorpha</taxon>
        <taxon>Strongyloidea</taxon>
        <taxon>Ancylostomatidae</taxon>
        <taxon>Bunostominae</taxon>
        <taxon>Necator</taxon>
    </lineage>
</organism>